<dbReference type="CDD" id="cd11296">
    <property type="entry name" value="O-FucT_like"/>
    <property type="match status" value="1"/>
</dbReference>
<proteinExistence type="predicted"/>
<dbReference type="STRING" id="5627.A0A1C7LV96"/>
<dbReference type="OrthoDB" id="2559662at2759"/>
<dbReference type="InterPro" id="IPR019378">
    <property type="entry name" value="GDP-Fuc_O-FucTrfase"/>
</dbReference>
<dbReference type="Gene3D" id="3.40.50.11350">
    <property type="match status" value="1"/>
</dbReference>
<dbReference type="GO" id="GO:0016740">
    <property type="term" value="F:transferase activity"/>
    <property type="evidence" value="ECO:0007669"/>
    <property type="project" value="UniProtKB-KW"/>
</dbReference>
<protein>
    <submittedName>
        <fullName evidence="4">Uncharacterized protein</fullName>
    </submittedName>
</protein>
<keyword evidence="5" id="KW-1185">Reference proteome</keyword>
<evidence type="ECO:0000256" key="2">
    <source>
        <dbReference type="ARBA" id="ARBA00023253"/>
    </source>
</evidence>
<sequence length="290" mass="32979">MISRGEVHDALPSNPPADVIIDKWLEKLNSIDDPCVEIVEQSGVLFDFWLFGSQGSIENIWDSFSSSPIMTHFGWSPLVELAFDTNRDLIHPTPVWEPFLSTQPFRSNIERYTMLHGLLVLHVRRGDYQDHCDHLAKWSSSYMSFNTFPDIPDRFSPPEGGGWGENTPENMDIYLSHCFPSIEQIVAKVESVRTTDAAAGLQNIYIMTNGAVPWVQELKDALKKSGHFTSVTSSRDMVLNWEQKYVAQAVDMLIGQRAQAFIGNGFSSMTSNINMLRMANKFRRDSIHFW</sequence>
<comment type="caution">
    <text evidence="4">The sequence shown here is derived from an EMBL/GenBank/DDBJ whole genome shotgun (WGS) entry which is preliminary data.</text>
</comment>
<evidence type="ECO:0000313" key="5">
    <source>
        <dbReference type="Proteomes" id="UP000092993"/>
    </source>
</evidence>
<keyword evidence="3" id="KW-0119">Carbohydrate metabolism</keyword>
<dbReference type="AlphaFoldDB" id="A0A1C7LV96"/>
<evidence type="ECO:0000256" key="3">
    <source>
        <dbReference type="ARBA" id="ARBA00023277"/>
    </source>
</evidence>
<reference evidence="4 5" key="1">
    <citation type="submission" date="2016-03" db="EMBL/GenBank/DDBJ databases">
        <title>Whole genome sequencing of Grifola frondosa 9006-11.</title>
        <authorList>
            <person name="Min B."/>
            <person name="Park H."/>
            <person name="Kim J.-G."/>
            <person name="Cho H."/>
            <person name="Oh Y.-L."/>
            <person name="Kong W.-S."/>
            <person name="Choi I.-G."/>
        </authorList>
    </citation>
    <scope>NUCLEOTIDE SEQUENCE [LARGE SCALE GENOMIC DNA]</scope>
    <source>
        <strain evidence="4 5">9006-11</strain>
    </source>
</reference>
<evidence type="ECO:0000256" key="1">
    <source>
        <dbReference type="ARBA" id="ARBA00022679"/>
    </source>
</evidence>
<dbReference type="Proteomes" id="UP000092993">
    <property type="component" value="Unassembled WGS sequence"/>
</dbReference>
<keyword evidence="2" id="KW-0294">Fucose metabolism</keyword>
<dbReference type="Pfam" id="PF10250">
    <property type="entry name" value="O-FucT"/>
    <property type="match status" value="1"/>
</dbReference>
<dbReference type="GO" id="GO:0006004">
    <property type="term" value="P:fucose metabolic process"/>
    <property type="evidence" value="ECO:0007669"/>
    <property type="project" value="UniProtKB-KW"/>
</dbReference>
<name>A0A1C7LV96_GRIFR</name>
<gene>
    <name evidence="4" type="ORF">A0H81_11553</name>
</gene>
<dbReference type="EMBL" id="LUGG01000020">
    <property type="protein sequence ID" value="OBZ68590.1"/>
    <property type="molecule type" value="Genomic_DNA"/>
</dbReference>
<dbReference type="OMA" id="SISERWW"/>
<keyword evidence="1" id="KW-0808">Transferase</keyword>
<accession>A0A1C7LV96</accession>
<evidence type="ECO:0000313" key="4">
    <source>
        <dbReference type="EMBL" id="OBZ68590.1"/>
    </source>
</evidence>
<organism evidence="4 5">
    <name type="scientific">Grifola frondosa</name>
    <name type="common">Maitake</name>
    <name type="synonym">Polyporus frondosus</name>
    <dbReference type="NCBI Taxonomy" id="5627"/>
    <lineage>
        <taxon>Eukaryota</taxon>
        <taxon>Fungi</taxon>
        <taxon>Dikarya</taxon>
        <taxon>Basidiomycota</taxon>
        <taxon>Agaricomycotina</taxon>
        <taxon>Agaricomycetes</taxon>
        <taxon>Polyporales</taxon>
        <taxon>Grifolaceae</taxon>
        <taxon>Grifola</taxon>
    </lineage>
</organism>